<dbReference type="SUPFAM" id="SSF109604">
    <property type="entry name" value="HD-domain/PDEase-like"/>
    <property type="match status" value="1"/>
</dbReference>
<reference evidence="2 3" key="1">
    <citation type="journal article" date="2014" name="Int. J. Syst. Evol. Microbiol.">
        <title>Nocardia vulneris sp. nov., isolated from wounds of human patients in North America.</title>
        <authorList>
            <person name="Lasker B.A."/>
            <person name="Bell M."/>
            <person name="Klenk H.P."/>
            <person name="Sproer C."/>
            <person name="Schumann C."/>
            <person name="Schumann P."/>
            <person name="Brown J.M."/>
        </authorList>
    </citation>
    <scope>NUCLEOTIDE SEQUENCE [LARGE SCALE GENOMIC DNA]</scope>
    <source>
        <strain evidence="2 3">W9851</strain>
    </source>
</reference>
<proteinExistence type="predicted"/>
<dbReference type="InterPro" id="IPR006674">
    <property type="entry name" value="HD_domain"/>
</dbReference>
<evidence type="ECO:0000259" key="1">
    <source>
        <dbReference type="Pfam" id="PF01966"/>
    </source>
</evidence>
<dbReference type="Pfam" id="PF01966">
    <property type="entry name" value="HD"/>
    <property type="match status" value="1"/>
</dbReference>
<accession>A0ABR4ZFQ1</accession>
<evidence type="ECO:0000313" key="2">
    <source>
        <dbReference type="EMBL" id="KIA64221.1"/>
    </source>
</evidence>
<keyword evidence="3" id="KW-1185">Reference proteome</keyword>
<comment type="caution">
    <text evidence="2">The sequence shown here is derived from an EMBL/GenBank/DDBJ whole genome shotgun (WGS) entry which is preliminary data.</text>
</comment>
<dbReference type="CDD" id="cd00077">
    <property type="entry name" value="HDc"/>
    <property type="match status" value="1"/>
</dbReference>
<organism evidence="2 3">
    <name type="scientific">Nocardia vulneris</name>
    <dbReference type="NCBI Taxonomy" id="1141657"/>
    <lineage>
        <taxon>Bacteria</taxon>
        <taxon>Bacillati</taxon>
        <taxon>Actinomycetota</taxon>
        <taxon>Actinomycetes</taxon>
        <taxon>Mycobacteriales</taxon>
        <taxon>Nocardiaceae</taxon>
        <taxon>Nocardia</taxon>
    </lineage>
</organism>
<feature type="domain" description="HD" evidence="1">
    <location>
        <begin position="32"/>
        <end position="122"/>
    </location>
</feature>
<evidence type="ECO:0000313" key="3">
    <source>
        <dbReference type="Proteomes" id="UP000031364"/>
    </source>
</evidence>
<dbReference type="InterPro" id="IPR003607">
    <property type="entry name" value="HD/PDEase_dom"/>
</dbReference>
<protein>
    <recommendedName>
        <fullName evidence="1">HD domain-containing protein</fullName>
    </recommendedName>
</protein>
<gene>
    <name evidence="2" type="ORF">FG87_14780</name>
</gene>
<dbReference type="PANTHER" id="PTHR35569:SF1">
    <property type="entry name" value="CYANAMIDE HYDRATASE DDI2-RELATED"/>
    <property type="match status" value="1"/>
</dbReference>
<name>A0ABR4ZFQ1_9NOCA</name>
<sequence>MNVQTTLLALPDTTPARRSLELVLREESPAIANHSIRSFLFAKLFADHVEAAPGADYDPELLFLACVLHDLGLGSAAGRDLRFEVDGANMAATFLTDLNVPAADVDAVWEAIALHTSAHIAEQRNTLCYLTRSGINLDFGPPAGFLYGPSSEFITDEQGAAIHEAYPRYSMATALANAVIEQATTWPATAPPFSPAAVMTTERRQAADHLSWTERAASAGRWGN</sequence>
<dbReference type="Gene3D" id="1.10.3210.10">
    <property type="entry name" value="Hypothetical protein af1432"/>
    <property type="match status" value="1"/>
</dbReference>
<dbReference type="RefSeq" id="WP_043670122.1">
    <property type="nucleotide sequence ID" value="NZ_BDCI01000017.1"/>
</dbReference>
<dbReference type="EMBL" id="JNFP01000015">
    <property type="protein sequence ID" value="KIA64221.1"/>
    <property type="molecule type" value="Genomic_DNA"/>
</dbReference>
<dbReference type="PANTHER" id="PTHR35569">
    <property type="entry name" value="CYANAMIDE HYDRATASE DDI2-RELATED"/>
    <property type="match status" value="1"/>
</dbReference>
<dbReference type="Proteomes" id="UP000031364">
    <property type="component" value="Unassembled WGS sequence"/>
</dbReference>